<keyword evidence="3" id="KW-1185">Reference proteome</keyword>
<organism evidence="2 3">
    <name type="scientific">Malus baccata</name>
    <name type="common">Siberian crab apple</name>
    <name type="synonym">Pyrus baccata</name>
    <dbReference type="NCBI Taxonomy" id="106549"/>
    <lineage>
        <taxon>Eukaryota</taxon>
        <taxon>Viridiplantae</taxon>
        <taxon>Streptophyta</taxon>
        <taxon>Embryophyta</taxon>
        <taxon>Tracheophyta</taxon>
        <taxon>Spermatophyta</taxon>
        <taxon>Magnoliopsida</taxon>
        <taxon>eudicotyledons</taxon>
        <taxon>Gunneridae</taxon>
        <taxon>Pentapetalae</taxon>
        <taxon>rosids</taxon>
        <taxon>fabids</taxon>
        <taxon>Rosales</taxon>
        <taxon>Rosaceae</taxon>
        <taxon>Amygdaloideae</taxon>
        <taxon>Maleae</taxon>
        <taxon>Malus</taxon>
    </lineage>
</organism>
<dbReference type="AlphaFoldDB" id="A0A540KMU9"/>
<comment type="caution">
    <text evidence="2">The sequence shown here is derived from an EMBL/GenBank/DDBJ whole genome shotgun (WGS) entry which is preliminary data.</text>
</comment>
<evidence type="ECO:0000313" key="2">
    <source>
        <dbReference type="EMBL" id="TQD75551.1"/>
    </source>
</evidence>
<feature type="region of interest" description="Disordered" evidence="1">
    <location>
        <begin position="1"/>
        <end position="117"/>
    </location>
</feature>
<feature type="compositionally biased region" description="Basic and acidic residues" evidence="1">
    <location>
        <begin position="102"/>
        <end position="117"/>
    </location>
</feature>
<protein>
    <submittedName>
        <fullName evidence="2">Uncharacterized protein</fullName>
    </submittedName>
</protein>
<sequence length="117" mass="12610">MRGGNQGFGRGSSKMGLGGGKRGRGKWGSWREQRREGGEEGSEGKRVEERGGKERRVLMAESRRKSRSREQSQISEDDYNGLKMVKSAVNGDMCGVDGESDGGERSEKGLGGEKVGG</sequence>
<dbReference type="EMBL" id="VIEB01001090">
    <property type="protein sequence ID" value="TQD75551.1"/>
    <property type="molecule type" value="Genomic_DNA"/>
</dbReference>
<feature type="compositionally biased region" description="Basic and acidic residues" evidence="1">
    <location>
        <begin position="29"/>
        <end position="63"/>
    </location>
</feature>
<proteinExistence type="predicted"/>
<evidence type="ECO:0000313" key="3">
    <source>
        <dbReference type="Proteomes" id="UP000315295"/>
    </source>
</evidence>
<gene>
    <name evidence="2" type="ORF">C1H46_038922</name>
</gene>
<accession>A0A540KMU9</accession>
<feature type="compositionally biased region" description="Gly residues" evidence="1">
    <location>
        <begin position="1"/>
        <end position="20"/>
    </location>
</feature>
<name>A0A540KMU9_MALBA</name>
<reference evidence="2 3" key="1">
    <citation type="journal article" date="2019" name="G3 (Bethesda)">
        <title>Sequencing of a Wild Apple (Malus baccata) Genome Unravels the Differences Between Cultivated and Wild Apple Species Regarding Disease Resistance and Cold Tolerance.</title>
        <authorList>
            <person name="Chen X."/>
        </authorList>
    </citation>
    <scope>NUCLEOTIDE SEQUENCE [LARGE SCALE GENOMIC DNA]</scope>
    <source>
        <strain evidence="3">cv. Shandingzi</strain>
        <tissue evidence="2">Leaves</tissue>
    </source>
</reference>
<dbReference type="Proteomes" id="UP000315295">
    <property type="component" value="Unassembled WGS sequence"/>
</dbReference>
<evidence type="ECO:0000256" key="1">
    <source>
        <dbReference type="SAM" id="MobiDB-lite"/>
    </source>
</evidence>